<dbReference type="SUPFAM" id="SSF53756">
    <property type="entry name" value="UDP-Glycosyltransferase/glycogen phosphorylase"/>
    <property type="match status" value="1"/>
</dbReference>
<dbReference type="InterPro" id="IPR028098">
    <property type="entry name" value="Glyco_trans_4-like_N"/>
</dbReference>
<organism evidence="11 12">
    <name type="scientific">Fistulifera solaris</name>
    <name type="common">Oleaginous diatom</name>
    <dbReference type="NCBI Taxonomy" id="1519565"/>
    <lineage>
        <taxon>Eukaryota</taxon>
        <taxon>Sar</taxon>
        <taxon>Stramenopiles</taxon>
        <taxon>Ochrophyta</taxon>
        <taxon>Bacillariophyta</taxon>
        <taxon>Bacillariophyceae</taxon>
        <taxon>Bacillariophycidae</taxon>
        <taxon>Naviculales</taxon>
        <taxon>Naviculaceae</taxon>
        <taxon>Fistulifera</taxon>
    </lineage>
</organism>
<feature type="transmembrane region" description="Helical" evidence="9">
    <location>
        <begin position="68"/>
        <end position="86"/>
    </location>
</feature>
<keyword evidence="6" id="KW-0256">Endoplasmic reticulum</keyword>
<keyword evidence="4 11" id="KW-0808">Transferase</keyword>
<comment type="subcellular location">
    <subcellularLocation>
        <location evidence="1">Endoplasmic reticulum membrane</location>
        <topology evidence="1">Single-pass membrane protein</topology>
    </subcellularLocation>
</comment>
<evidence type="ECO:0000313" key="11">
    <source>
        <dbReference type="EMBL" id="GAX12260.1"/>
    </source>
</evidence>
<comment type="pathway">
    <text evidence="2">Protein modification; protein glycosylation.</text>
</comment>
<evidence type="ECO:0000256" key="3">
    <source>
        <dbReference type="ARBA" id="ARBA00022676"/>
    </source>
</evidence>
<evidence type="ECO:0000256" key="2">
    <source>
        <dbReference type="ARBA" id="ARBA00004922"/>
    </source>
</evidence>
<feature type="transmembrane region" description="Helical" evidence="9">
    <location>
        <begin position="106"/>
        <end position="123"/>
    </location>
</feature>
<evidence type="ECO:0000313" key="12">
    <source>
        <dbReference type="Proteomes" id="UP000198406"/>
    </source>
</evidence>
<dbReference type="AlphaFoldDB" id="A0A1Z5JE18"/>
<evidence type="ECO:0000256" key="7">
    <source>
        <dbReference type="ARBA" id="ARBA00022989"/>
    </source>
</evidence>
<gene>
    <name evidence="11" type="ORF">FisN_1Hh191</name>
</gene>
<dbReference type="PANTHER" id="PTHR13036:SF0">
    <property type="entry name" value="CHITOBIOSYLDIPHOSPHODOLICHOL BETA-MANNOSYLTRANSFERASE"/>
    <property type="match status" value="1"/>
</dbReference>
<dbReference type="GO" id="GO:0005789">
    <property type="term" value="C:endoplasmic reticulum membrane"/>
    <property type="evidence" value="ECO:0007669"/>
    <property type="project" value="UniProtKB-SubCell"/>
</dbReference>
<dbReference type="EC" id="2.4.1.142" evidence="11"/>
<keyword evidence="12" id="KW-1185">Reference proteome</keyword>
<comment type="caution">
    <text evidence="11">The sequence shown here is derived from an EMBL/GenBank/DDBJ whole genome shotgun (WGS) entry which is preliminary data.</text>
</comment>
<keyword evidence="5 9" id="KW-0812">Transmembrane</keyword>
<dbReference type="Gene3D" id="3.40.50.2000">
    <property type="entry name" value="Glycogen Phosphorylase B"/>
    <property type="match status" value="1"/>
</dbReference>
<evidence type="ECO:0000256" key="9">
    <source>
        <dbReference type="SAM" id="Phobius"/>
    </source>
</evidence>
<evidence type="ECO:0000259" key="10">
    <source>
        <dbReference type="Pfam" id="PF13579"/>
    </source>
</evidence>
<dbReference type="InterPro" id="IPR026051">
    <property type="entry name" value="ALG1-like"/>
</dbReference>
<keyword evidence="7 9" id="KW-1133">Transmembrane helix</keyword>
<dbReference type="Pfam" id="PF13579">
    <property type="entry name" value="Glyco_trans_4_4"/>
    <property type="match status" value="1"/>
</dbReference>
<proteinExistence type="predicted"/>
<dbReference type="OrthoDB" id="614844at2759"/>
<evidence type="ECO:0000256" key="8">
    <source>
        <dbReference type="ARBA" id="ARBA00023136"/>
    </source>
</evidence>
<name>A0A1Z5JE18_FISSO</name>
<dbReference type="InParanoid" id="A0A1Z5JE18"/>
<dbReference type="PANTHER" id="PTHR13036">
    <property type="entry name" value="BETA1,4 MANNOSYLTRANSFERASE"/>
    <property type="match status" value="1"/>
</dbReference>
<evidence type="ECO:0000256" key="4">
    <source>
        <dbReference type="ARBA" id="ARBA00022679"/>
    </source>
</evidence>
<dbReference type="Proteomes" id="UP000198406">
    <property type="component" value="Unassembled WGS sequence"/>
</dbReference>
<dbReference type="EMBL" id="BDSP01000050">
    <property type="protein sequence ID" value="GAX12260.1"/>
    <property type="molecule type" value="Genomic_DNA"/>
</dbReference>
<evidence type="ECO:0000256" key="6">
    <source>
        <dbReference type="ARBA" id="ARBA00022824"/>
    </source>
</evidence>
<sequence length="456" mass="51796">MHVVVAVLGDVGRSPRMQYHTMSLLEAEHHVTLLGYTGEDLIPALQEDQERLRVVRFMPPPLSFLRKFLPIYFVCRIVSLTLWLMWALFVSVPSVADCIIVQNPPAMPMMAICVLYCEIMSFWHGKRPAFIIDWHNLGYSMLDAGAAQKLARRYEQSMAPFADAHFTVTRAMKKFLQENMNIRASIPIQVLYDCPPAMFQRISVAEQHSILMKLDQQLCQNCPREWSHSKDNLHQTLFTECCENNQYLPRLRRPALIVSSTSWTPDEDFGILLDALVIMDRLIQAKRLDLRCLVVVTGKGPQKEIYEERISKLGMRHIAIQTVWLEPSDYPKLLACADLGISLHTSTSGLDLPMKILDMFGCGVPVCAVNFACLSELVQDDVNGRVFESSQELADLLVNLLKPLGSIHKDSRFPNHSFGDLDRYSKQLLGQCAWIENWNETAAGVIFCAVESLARR</sequence>
<keyword evidence="3 11" id="KW-0328">Glycosyltransferase</keyword>
<dbReference type="GO" id="GO:0004578">
    <property type="term" value="F:chitobiosyldiphosphodolichol beta-mannosyltransferase activity"/>
    <property type="evidence" value="ECO:0007669"/>
    <property type="project" value="UniProtKB-EC"/>
</dbReference>
<protein>
    <submittedName>
        <fullName evidence="11">Beta-1,4-mannosyltransferase</fullName>
        <ecNumber evidence="11">2.4.1.142</ecNumber>
    </submittedName>
</protein>
<keyword evidence="8 9" id="KW-0472">Membrane</keyword>
<dbReference type="Pfam" id="PF13692">
    <property type="entry name" value="Glyco_trans_1_4"/>
    <property type="match status" value="1"/>
</dbReference>
<evidence type="ECO:0000256" key="1">
    <source>
        <dbReference type="ARBA" id="ARBA00004389"/>
    </source>
</evidence>
<evidence type="ECO:0000256" key="5">
    <source>
        <dbReference type="ARBA" id="ARBA00022692"/>
    </source>
</evidence>
<reference evidence="11 12" key="1">
    <citation type="journal article" date="2015" name="Plant Cell">
        <title>Oil accumulation by the oleaginous diatom Fistulifera solaris as revealed by the genome and transcriptome.</title>
        <authorList>
            <person name="Tanaka T."/>
            <person name="Maeda Y."/>
            <person name="Veluchamy A."/>
            <person name="Tanaka M."/>
            <person name="Abida H."/>
            <person name="Marechal E."/>
            <person name="Bowler C."/>
            <person name="Muto M."/>
            <person name="Sunaga Y."/>
            <person name="Tanaka M."/>
            <person name="Yoshino T."/>
            <person name="Taniguchi T."/>
            <person name="Fukuda Y."/>
            <person name="Nemoto M."/>
            <person name="Matsumoto M."/>
            <person name="Wong P.S."/>
            <person name="Aburatani S."/>
            <person name="Fujibuchi W."/>
        </authorList>
    </citation>
    <scope>NUCLEOTIDE SEQUENCE [LARGE SCALE GENOMIC DNA]</scope>
    <source>
        <strain evidence="11 12">JPCC DA0580</strain>
    </source>
</reference>
<feature type="domain" description="Glycosyltransferase subfamily 4-like N-terminal" evidence="10">
    <location>
        <begin position="24"/>
        <end position="184"/>
    </location>
</feature>
<accession>A0A1Z5JE18</accession>